<evidence type="ECO:0000256" key="1">
    <source>
        <dbReference type="SAM" id="MobiDB-lite"/>
    </source>
</evidence>
<accession>A0A8J5TFC4</accession>
<feature type="region of interest" description="Disordered" evidence="1">
    <location>
        <begin position="57"/>
        <end position="124"/>
    </location>
</feature>
<proteinExistence type="predicted"/>
<dbReference type="Proteomes" id="UP000729402">
    <property type="component" value="Unassembled WGS sequence"/>
</dbReference>
<sequence>MTPKGSRLRSQRLKNCRSRARSQRTRGSMWLFLCFDQLQTLLKISLACFNTRQPGDVSVKGKGKSWLAPTTRPQPRGKTPTMVIAMSESTEGAQSTEASKESSHHSGSSPTNEELSYSLPKHVN</sequence>
<reference evidence="2" key="2">
    <citation type="submission" date="2021-02" db="EMBL/GenBank/DDBJ databases">
        <authorList>
            <person name="Kimball J.A."/>
            <person name="Haas M.W."/>
            <person name="Macchietto M."/>
            <person name="Kono T."/>
            <person name="Duquette J."/>
            <person name="Shao M."/>
        </authorList>
    </citation>
    <scope>NUCLEOTIDE SEQUENCE</scope>
    <source>
        <tissue evidence="2">Fresh leaf tissue</tissue>
    </source>
</reference>
<organism evidence="2 3">
    <name type="scientific">Zizania palustris</name>
    <name type="common">Northern wild rice</name>
    <dbReference type="NCBI Taxonomy" id="103762"/>
    <lineage>
        <taxon>Eukaryota</taxon>
        <taxon>Viridiplantae</taxon>
        <taxon>Streptophyta</taxon>
        <taxon>Embryophyta</taxon>
        <taxon>Tracheophyta</taxon>
        <taxon>Spermatophyta</taxon>
        <taxon>Magnoliopsida</taxon>
        <taxon>Liliopsida</taxon>
        <taxon>Poales</taxon>
        <taxon>Poaceae</taxon>
        <taxon>BOP clade</taxon>
        <taxon>Oryzoideae</taxon>
        <taxon>Oryzeae</taxon>
        <taxon>Zizaniinae</taxon>
        <taxon>Zizania</taxon>
    </lineage>
</organism>
<evidence type="ECO:0000313" key="3">
    <source>
        <dbReference type="Proteomes" id="UP000729402"/>
    </source>
</evidence>
<evidence type="ECO:0000313" key="2">
    <source>
        <dbReference type="EMBL" id="KAG8081383.1"/>
    </source>
</evidence>
<protein>
    <submittedName>
        <fullName evidence="2">Uncharacterized protein</fullName>
    </submittedName>
</protein>
<name>A0A8J5TFC4_ZIZPA</name>
<dbReference type="EMBL" id="JAAALK010000282">
    <property type="protein sequence ID" value="KAG8081383.1"/>
    <property type="molecule type" value="Genomic_DNA"/>
</dbReference>
<dbReference type="AlphaFoldDB" id="A0A8J5TFC4"/>
<comment type="caution">
    <text evidence="2">The sequence shown here is derived from an EMBL/GenBank/DDBJ whole genome shotgun (WGS) entry which is preliminary data.</text>
</comment>
<gene>
    <name evidence="2" type="ORF">GUJ93_ZPchr0007g4930</name>
</gene>
<feature type="compositionally biased region" description="Polar residues" evidence="1">
    <location>
        <begin position="87"/>
        <end position="97"/>
    </location>
</feature>
<feature type="region of interest" description="Disordered" evidence="1">
    <location>
        <begin position="1"/>
        <end position="24"/>
    </location>
</feature>
<keyword evidence="3" id="KW-1185">Reference proteome</keyword>
<reference evidence="2" key="1">
    <citation type="journal article" date="2021" name="bioRxiv">
        <title>Whole Genome Assembly and Annotation of Northern Wild Rice, Zizania palustris L., Supports a Whole Genome Duplication in the Zizania Genus.</title>
        <authorList>
            <person name="Haas M."/>
            <person name="Kono T."/>
            <person name="Macchietto M."/>
            <person name="Millas R."/>
            <person name="McGilp L."/>
            <person name="Shao M."/>
            <person name="Duquette J."/>
            <person name="Hirsch C.N."/>
            <person name="Kimball J."/>
        </authorList>
    </citation>
    <scope>NUCLEOTIDE SEQUENCE</scope>
    <source>
        <tissue evidence="2">Fresh leaf tissue</tissue>
    </source>
</reference>